<evidence type="ECO:0000313" key="8">
    <source>
        <dbReference type="Proteomes" id="UP001152320"/>
    </source>
</evidence>
<keyword evidence="8" id="KW-1185">Reference proteome</keyword>
<gene>
    <name evidence="7" type="ORF">HOLleu_06589</name>
</gene>
<dbReference type="PANTHER" id="PTHR47221">
    <property type="entry name" value="FIBRINOGEN ALPHA CHAIN"/>
    <property type="match status" value="1"/>
</dbReference>
<name>A0A9Q1CMP5_HOLLE</name>
<dbReference type="InterPro" id="IPR014716">
    <property type="entry name" value="Fibrinogen_a/b/g_C_1"/>
</dbReference>
<proteinExistence type="predicted"/>
<dbReference type="GO" id="GO:0034116">
    <property type="term" value="P:positive regulation of heterotypic cell-cell adhesion"/>
    <property type="evidence" value="ECO:0007669"/>
    <property type="project" value="TreeGrafter"/>
</dbReference>
<comment type="subcellular location">
    <subcellularLocation>
        <location evidence="1">Secreted</location>
    </subcellularLocation>
</comment>
<sequence>MKRFVTSLFLWWTLLSLPEIENVVKGEEKQENPAQESAYVRSIRSVNPVPVCPSVLEPTYPRDCEEIQLTSASRLPSGIYEIQPFGSTSPFNVYCDFDIDNGGWTVIQRRVDGSVDFNRGWSDYKDGFGCLQSEFWLGNEKIVALTRQREYQLRIELTAKEGRPAHAKYSYFRLGDENAHYRLFLGTYSGNSGGQDSLDHHREMMFTTTDADHDDASERNCANTHGGGWWFGNCDHSNLNGNYGVDDEAGIEWYYHPGGSYDLKFSEMKIRAISVHSSNN</sequence>
<evidence type="ECO:0000256" key="5">
    <source>
        <dbReference type="SAM" id="SignalP"/>
    </source>
</evidence>
<dbReference type="GO" id="GO:0030674">
    <property type="term" value="F:protein-macromolecule adaptor activity"/>
    <property type="evidence" value="ECO:0007669"/>
    <property type="project" value="TreeGrafter"/>
</dbReference>
<keyword evidence="5" id="KW-0732">Signal</keyword>
<dbReference type="Proteomes" id="UP001152320">
    <property type="component" value="Chromosome 2"/>
</dbReference>
<evidence type="ECO:0000313" key="7">
    <source>
        <dbReference type="EMBL" id="KAJ8047558.1"/>
    </source>
</evidence>
<dbReference type="InterPro" id="IPR036056">
    <property type="entry name" value="Fibrinogen-like_C"/>
</dbReference>
<dbReference type="InterPro" id="IPR037579">
    <property type="entry name" value="FIB_ANG-like"/>
</dbReference>
<dbReference type="PROSITE" id="PS00514">
    <property type="entry name" value="FIBRINOGEN_C_1"/>
    <property type="match status" value="1"/>
</dbReference>
<dbReference type="AlphaFoldDB" id="A0A9Q1CMP5"/>
<dbReference type="GO" id="GO:0005201">
    <property type="term" value="F:extracellular matrix structural constituent"/>
    <property type="evidence" value="ECO:0007669"/>
    <property type="project" value="TreeGrafter"/>
</dbReference>
<reference evidence="7" key="1">
    <citation type="submission" date="2021-10" db="EMBL/GenBank/DDBJ databases">
        <title>Tropical sea cucumber genome reveals ecological adaptation and Cuvierian tubules defense mechanism.</title>
        <authorList>
            <person name="Chen T."/>
        </authorList>
    </citation>
    <scope>NUCLEOTIDE SEQUENCE</scope>
    <source>
        <strain evidence="7">Nanhai2018</strain>
        <tissue evidence="7">Muscle</tissue>
    </source>
</reference>
<feature type="chain" id="PRO_5040386692" evidence="5">
    <location>
        <begin position="27"/>
        <end position="280"/>
    </location>
</feature>
<evidence type="ECO:0000256" key="2">
    <source>
        <dbReference type="ARBA" id="ARBA00022525"/>
    </source>
</evidence>
<comment type="caution">
    <text evidence="7">The sequence shown here is derived from an EMBL/GenBank/DDBJ whole genome shotgun (WGS) entry which is preliminary data.</text>
</comment>
<dbReference type="FunFam" id="3.90.215.10:FF:000001">
    <property type="entry name" value="Tenascin isoform 1"/>
    <property type="match status" value="1"/>
</dbReference>
<dbReference type="Gene3D" id="3.90.215.10">
    <property type="entry name" value="Gamma Fibrinogen, chain A, domain 1"/>
    <property type="match status" value="1"/>
</dbReference>
<dbReference type="EMBL" id="JAIZAY010000002">
    <property type="protein sequence ID" value="KAJ8047558.1"/>
    <property type="molecule type" value="Genomic_DNA"/>
</dbReference>
<dbReference type="SUPFAM" id="SSF56496">
    <property type="entry name" value="Fibrinogen C-terminal domain-like"/>
    <property type="match status" value="1"/>
</dbReference>
<accession>A0A9Q1CMP5</accession>
<feature type="domain" description="Fibrinogen C-terminal" evidence="6">
    <location>
        <begin position="55"/>
        <end position="274"/>
    </location>
</feature>
<keyword evidence="3" id="KW-1015">Disulfide bond</keyword>
<dbReference type="PANTHER" id="PTHR47221:SF5">
    <property type="entry name" value="FIBRINOGEN C-TERMINAL DOMAIN-CONTAINING PROTEIN"/>
    <property type="match status" value="1"/>
</dbReference>
<keyword evidence="2" id="KW-0964">Secreted</keyword>
<dbReference type="Pfam" id="PF00147">
    <property type="entry name" value="Fibrinogen_C"/>
    <property type="match status" value="1"/>
</dbReference>
<feature type="signal peptide" evidence="5">
    <location>
        <begin position="1"/>
        <end position="26"/>
    </location>
</feature>
<dbReference type="InterPro" id="IPR002181">
    <property type="entry name" value="Fibrinogen_a/b/g_C_dom"/>
</dbReference>
<evidence type="ECO:0000256" key="1">
    <source>
        <dbReference type="ARBA" id="ARBA00004613"/>
    </source>
</evidence>
<evidence type="ECO:0000259" key="6">
    <source>
        <dbReference type="PROSITE" id="PS51406"/>
    </source>
</evidence>
<dbReference type="GO" id="GO:0005577">
    <property type="term" value="C:fibrinogen complex"/>
    <property type="evidence" value="ECO:0007669"/>
    <property type="project" value="TreeGrafter"/>
</dbReference>
<dbReference type="OrthoDB" id="6273946at2759"/>
<evidence type="ECO:0000256" key="4">
    <source>
        <dbReference type="ARBA" id="ARBA00023180"/>
    </source>
</evidence>
<evidence type="ECO:0000256" key="3">
    <source>
        <dbReference type="ARBA" id="ARBA00023157"/>
    </source>
</evidence>
<dbReference type="CDD" id="cd00087">
    <property type="entry name" value="FReD"/>
    <property type="match status" value="1"/>
</dbReference>
<dbReference type="PROSITE" id="PS51406">
    <property type="entry name" value="FIBRINOGEN_C_2"/>
    <property type="match status" value="1"/>
</dbReference>
<organism evidence="7 8">
    <name type="scientific">Holothuria leucospilota</name>
    <name type="common">Black long sea cucumber</name>
    <name type="synonym">Mertensiothuria leucospilota</name>
    <dbReference type="NCBI Taxonomy" id="206669"/>
    <lineage>
        <taxon>Eukaryota</taxon>
        <taxon>Metazoa</taxon>
        <taxon>Echinodermata</taxon>
        <taxon>Eleutherozoa</taxon>
        <taxon>Echinozoa</taxon>
        <taxon>Holothuroidea</taxon>
        <taxon>Aspidochirotacea</taxon>
        <taxon>Aspidochirotida</taxon>
        <taxon>Holothuriidae</taxon>
        <taxon>Holothuria</taxon>
    </lineage>
</organism>
<keyword evidence="4" id="KW-0325">Glycoprotein</keyword>
<dbReference type="NCBIfam" id="NF040941">
    <property type="entry name" value="GGGWT_bact"/>
    <property type="match status" value="1"/>
</dbReference>
<dbReference type="SMART" id="SM00186">
    <property type="entry name" value="FBG"/>
    <property type="match status" value="1"/>
</dbReference>
<dbReference type="InterPro" id="IPR020837">
    <property type="entry name" value="Fibrinogen_CS"/>
</dbReference>
<protein>
    <submittedName>
        <fullName evidence="7">Fibrinogen-like protein A</fullName>
    </submittedName>
</protein>